<keyword evidence="7" id="KW-1185">Reference proteome</keyword>
<protein>
    <submittedName>
        <fullName evidence="6">TetR/AcrR family transcriptional regulator</fullName>
    </submittedName>
</protein>
<dbReference type="PANTHER" id="PTHR47506">
    <property type="entry name" value="TRANSCRIPTIONAL REGULATORY PROTEIN"/>
    <property type="match status" value="1"/>
</dbReference>
<sequence>MTQPLPRKDARLKLLDAALTVIRRQGYAATSVDELCRAAGVTKGAFFHHFRSKEALAVAAAAHFGALAEGLFAADWTTRADPAERVLGYVALRRAIIDGPFEEFTCLLGTMAQEAYASSEAIRAACAEGITGHAARLEPDIRAALEAAGRDGAEAGGLALHVQAVLQGGFVLAKATGDPEAARRGVDHLARYLRLLFRREA</sequence>
<accession>A0A501WVP0</accession>
<evidence type="ECO:0000313" key="7">
    <source>
        <dbReference type="Proteomes" id="UP000319255"/>
    </source>
</evidence>
<dbReference type="PANTHER" id="PTHR47506:SF1">
    <property type="entry name" value="HTH-TYPE TRANSCRIPTIONAL REGULATOR YJDC"/>
    <property type="match status" value="1"/>
</dbReference>
<evidence type="ECO:0000259" key="5">
    <source>
        <dbReference type="PROSITE" id="PS50977"/>
    </source>
</evidence>
<gene>
    <name evidence="6" type="ORF">FJM51_10315</name>
</gene>
<dbReference type="GO" id="GO:0003677">
    <property type="term" value="F:DNA binding"/>
    <property type="evidence" value="ECO:0007669"/>
    <property type="project" value="UniProtKB-UniRule"/>
</dbReference>
<dbReference type="Gene3D" id="1.10.357.10">
    <property type="entry name" value="Tetracycline Repressor, domain 2"/>
    <property type="match status" value="1"/>
</dbReference>
<name>A0A501WVP0_9RHOB</name>
<evidence type="ECO:0000256" key="1">
    <source>
        <dbReference type="ARBA" id="ARBA00023015"/>
    </source>
</evidence>
<dbReference type="InterPro" id="IPR001647">
    <property type="entry name" value="HTH_TetR"/>
</dbReference>
<dbReference type="Pfam" id="PF21993">
    <property type="entry name" value="TetR_C_13_2"/>
    <property type="match status" value="1"/>
</dbReference>
<evidence type="ECO:0000256" key="3">
    <source>
        <dbReference type="ARBA" id="ARBA00023163"/>
    </source>
</evidence>
<evidence type="ECO:0000256" key="4">
    <source>
        <dbReference type="PROSITE-ProRule" id="PRU00335"/>
    </source>
</evidence>
<proteinExistence type="predicted"/>
<reference evidence="6 7" key="1">
    <citation type="submission" date="2019-06" db="EMBL/GenBank/DDBJ databases">
        <title>A novel bacterium of genus Amaricoccus, isolated from marine sediment.</title>
        <authorList>
            <person name="Huang H."/>
            <person name="Mo K."/>
            <person name="Hu Y."/>
        </authorList>
    </citation>
    <scope>NUCLEOTIDE SEQUENCE [LARGE SCALE GENOMIC DNA]</scope>
    <source>
        <strain evidence="6 7">HB172011</strain>
    </source>
</reference>
<keyword evidence="3" id="KW-0804">Transcription</keyword>
<dbReference type="InterPro" id="IPR036271">
    <property type="entry name" value="Tet_transcr_reg_TetR-rel_C_sf"/>
</dbReference>
<keyword evidence="1" id="KW-0805">Transcription regulation</keyword>
<dbReference type="RefSeq" id="WP_140454052.1">
    <property type="nucleotide sequence ID" value="NZ_VFRP01000008.1"/>
</dbReference>
<dbReference type="InterPro" id="IPR023772">
    <property type="entry name" value="DNA-bd_HTH_TetR-type_CS"/>
</dbReference>
<dbReference type="PROSITE" id="PS01081">
    <property type="entry name" value="HTH_TETR_1"/>
    <property type="match status" value="1"/>
</dbReference>
<dbReference type="SUPFAM" id="SSF46689">
    <property type="entry name" value="Homeodomain-like"/>
    <property type="match status" value="1"/>
</dbReference>
<dbReference type="PROSITE" id="PS50977">
    <property type="entry name" value="HTH_TETR_2"/>
    <property type="match status" value="1"/>
</dbReference>
<dbReference type="EMBL" id="VFRP01000008">
    <property type="protein sequence ID" value="TPE51021.1"/>
    <property type="molecule type" value="Genomic_DNA"/>
</dbReference>
<dbReference type="Pfam" id="PF00440">
    <property type="entry name" value="TetR_N"/>
    <property type="match status" value="1"/>
</dbReference>
<evidence type="ECO:0000313" key="6">
    <source>
        <dbReference type="EMBL" id="TPE51021.1"/>
    </source>
</evidence>
<dbReference type="InterPro" id="IPR054156">
    <property type="entry name" value="YxaF_TetR_C"/>
</dbReference>
<comment type="caution">
    <text evidence="6">The sequence shown here is derived from an EMBL/GenBank/DDBJ whole genome shotgun (WGS) entry which is preliminary data.</text>
</comment>
<feature type="domain" description="HTH tetR-type" evidence="5">
    <location>
        <begin position="8"/>
        <end position="68"/>
    </location>
</feature>
<dbReference type="InterPro" id="IPR009057">
    <property type="entry name" value="Homeodomain-like_sf"/>
</dbReference>
<dbReference type="AlphaFoldDB" id="A0A501WVP0"/>
<organism evidence="6 7">
    <name type="scientific">Amaricoccus solimangrovi</name>
    <dbReference type="NCBI Taxonomy" id="2589815"/>
    <lineage>
        <taxon>Bacteria</taxon>
        <taxon>Pseudomonadati</taxon>
        <taxon>Pseudomonadota</taxon>
        <taxon>Alphaproteobacteria</taxon>
        <taxon>Rhodobacterales</taxon>
        <taxon>Paracoccaceae</taxon>
        <taxon>Amaricoccus</taxon>
    </lineage>
</organism>
<evidence type="ECO:0000256" key="2">
    <source>
        <dbReference type="ARBA" id="ARBA00023125"/>
    </source>
</evidence>
<keyword evidence="2 4" id="KW-0238">DNA-binding</keyword>
<dbReference type="SUPFAM" id="SSF48498">
    <property type="entry name" value="Tetracyclin repressor-like, C-terminal domain"/>
    <property type="match status" value="1"/>
</dbReference>
<dbReference type="OrthoDB" id="9811084at2"/>
<dbReference type="PRINTS" id="PR00455">
    <property type="entry name" value="HTHTETR"/>
</dbReference>
<feature type="DNA-binding region" description="H-T-H motif" evidence="4">
    <location>
        <begin position="31"/>
        <end position="50"/>
    </location>
</feature>
<dbReference type="Proteomes" id="UP000319255">
    <property type="component" value="Unassembled WGS sequence"/>
</dbReference>